<dbReference type="Gene3D" id="3.40.50.720">
    <property type="entry name" value="NAD(P)-binding Rossmann-like Domain"/>
    <property type="match status" value="1"/>
</dbReference>
<dbReference type="EMBL" id="JBHSAY010000009">
    <property type="protein sequence ID" value="MFC4132979.1"/>
    <property type="molecule type" value="Genomic_DNA"/>
</dbReference>
<reference evidence="3" key="1">
    <citation type="journal article" date="2019" name="Int. J. Syst. Evol. Microbiol.">
        <title>The Global Catalogue of Microorganisms (GCM) 10K type strain sequencing project: providing services to taxonomists for standard genome sequencing and annotation.</title>
        <authorList>
            <consortium name="The Broad Institute Genomics Platform"/>
            <consortium name="The Broad Institute Genome Sequencing Center for Infectious Disease"/>
            <person name="Wu L."/>
            <person name="Ma J."/>
        </authorList>
    </citation>
    <scope>NUCLEOTIDE SEQUENCE [LARGE SCALE GENOMIC DNA]</scope>
    <source>
        <strain evidence="3">CGMCC 4.7289</strain>
    </source>
</reference>
<dbReference type="PANTHER" id="PTHR43242:SF1">
    <property type="entry name" value="NAD(P)-BINDING ROSSMANN-FOLD SUPERFAMILY PROTEIN"/>
    <property type="match status" value="1"/>
</dbReference>
<dbReference type="InterPro" id="IPR029903">
    <property type="entry name" value="RmlD-like-bd"/>
</dbReference>
<evidence type="ECO:0000259" key="1">
    <source>
        <dbReference type="Pfam" id="PF04321"/>
    </source>
</evidence>
<gene>
    <name evidence="2" type="ORF">ACFOZ4_20400</name>
</gene>
<dbReference type="InterPro" id="IPR036291">
    <property type="entry name" value="NAD(P)-bd_dom_sf"/>
</dbReference>
<protein>
    <submittedName>
        <fullName evidence="2">Sugar nucleotide-binding protein</fullName>
    </submittedName>
</protein>
<dbReference type="Pfam" id="PF04321">
    <property type="entry name" value="RmlD_sub_bind"/>
    <property type="match status" value="1"/>
</dbReference>
<dbReference type="SUPFAM" id="SSF51735">
    <property type="entry name" value="NAD(P)-binding Rossmann-fold domains"/>
    <property type="match status" value="1"/>
</dbReference>
<name>A0ABV8LQG1_9ACTN</name>
<organism evidence="2 3">
    <name type="scientific">Hamadaea flava</name>
    <dbReference type="NCBI Taxonomy" id="1742688"/>
    <lineage>
        <taxon>Bacteria</taxon>
        <taxon>Bacillati</taxon>
        <taxon>Actinomycetota</taxon>
        <taxon>Actinomycetes</taxon>
        <taxon>Micromonosporales</taxon>
        <taxon>Micromonosporaceae</taxon>
        <taxon>Hamadaea</taxon>
    </lineage>
</organism>
<proteinExistence type="predicted"/>
<dbReference type="RefSeq" id="WP_253752086.1">
    <property type="nucleotide sequence ID" value="NZ_JAMZDZ010000001.1"/>
</dbReference>
<evidence type="ECO:0000313" key="2">
    <source>
        <dbReference type="EMBL" id="MFC4132979.1"/>
    </source>
</evidence>
<dbReference type="PANTHER" id="PTHR43242">
    <property type="entry name" value="NAD(P)-BINDING ROSSMANN-FOLD SUPERFAMILY PROTEIN"/>
    <property type="match status" value="1"/>
</dbReference>
<keyword evidence="3" id="KW-1185">Reference proteome</keyword>
<comment type="caution">
    <text evidence="2">The sequence shown here is derived from an EMBL/GenBank/DDBJ whole genome shotgun (WGS) entry which is preliminary data.</text>
</comment>
<evidence type="ECO:0000313" key="3">
    <source>
        <dbReference type="Proteomes" id="UP001595816"/>
    </source>
</evidence>
<feature type="domain" description="RmlD-like substrate binding" evidence="1">
    <location>
        <begin position="1"/>
        <end position="268"/>
    </location>
</feature>
<dbReference type="Proteomes" id="UP001595816">
    <property type="component" value="Unassembled WGS sequence"/>
</dbReference>
<sequence>MRLLVIGASGHLGSEVARLALAAGVEVIGTHARPERPSELHDWSRLDVREPFAVHTLVQLVRPDAVINTCYDRWSWGPTATGAAHVATAAAAVGARLVHVSSDALHAGRPEAYTEDDDPSPITPYGAAKAAAETAVAAIDPSAAIVRTSLILGDETSPQVRLALDLIHRRSEGRLFTDQVRCPIDGAELAAALLELVGNDYAGVLNVAGPQAVSRAQLGKLIALRHGLSPRLVPTGKATRVPSAGPLDVKLDSSRAAALLKVQIRPVSEVLAG</sequence>
<accession>A0ABV8LQG1</accession>